<accession>A0A9P0MTI6</accession>
<keyword evidence="2" id="KW-0472">Membrane</keyword>
<evidence type="ECO:0000313" key="4">
    <source>
        <dbReference type="Proteomes" id="UP001152798"/>
    </source>
</evidence>
<gene>
    <name evidence="3" type="ORF">NEZAVI_LOCUS12476</name>
</gene>
<dbReference type="InterPro" id="IPR001680">
    <property type="entry name" value="WD40_rpt"/>
</dbReference>
<dbReference type="PANTHER" id="PTHR44321">
    <property type="entry name" value="TRANSDUCIN BETA-LIKE PROTEIN 2"/>
    <property type="match status" value="1"/>
</dbReference>
<dbReference type="AlphaFoldDB" id="A0A9P0MTI6"/>
<dbReference type="SUPFAM" id="SSF50978">
    <property type="entry name" value="WD40 repeat-like"/>
    <property type="match status" value="1"/>
</dbReference>
<dbReference type="InterPro" id="IPR015943">
    <property type="entry name" value="WD40/YVTN_repeat-like_dom_sf"/>
</dbReference>
<feature type="compositionally biased region" description="Low complexity" evidence="1">
    <location>
        <begin position="54"/>
        <end position="65"/>
    </location>
</feature>
<proteinExistence type="predicted"/>
<evidence type="ECO:0000313" key="3">
    <source>
        <dbReference type="EMBL" id="CAH1403975.1"/>
    </source>
</evidence>
<dbReference type="InterPro" id="IPR036322">
    <property type="entry name" value="WD40_repeat_dom_sf"/>
</dbReference>
<feature type="region of interest" description="Disordered" evidence="1">
    <location>
        <begin position="46"/>
        <end position="83"/>
    </location>
</feature>
<sequence length="454" mass="50841">MDSPPFSEVLQKTVVPLLLKYMPIIVTVLVAWVTISQFYFKEDKAVNKEHESPTQKPSKKTTTSTVNKAPKKKQHPEKWTRDPKQNFTHDWLVTSLKGHSGIIQDMDFSANGKFLATCADDRAIFVWSTKDWKEKDHKFIRYNVDYDHASLIRWSPDSKAFVYNRHSDNNLDVCKLIRKPDGWIASISKAISFPKVHNQETIGLGIAVTGKFIMTSSSGTELVLWDLKGTEISRLDTYLMNNYTAKVSPCGTFIAASGFAPDVKLWEVVFTKSGEFKQVNRAFELTGHTSGVFDFDFSADCSQVVTVSKDGNWRLFNIKIEYAKGEEPHLLKSGKYNCEPNSKNTAAISPDGQVIAIGSGSCLTVINALEGLVDLTIPHLYTGPITKVLFDAAGEYIITCGEKHVRVLHNVTGYKTRLHIAKSKLNVSGNSQATKERLQKTIEESENFLANFSE</sequence>
<feature type="transmembrane region" description="Helical" evidence="2">
    <location>
        <begin position="20"/>
        <end position="40"/>
    </location>
</feature>
<protein>
    <recommendedName>
        <fullName evidence="5">Transducin beta-like protein 2</fullName>
    </recommendedName>
</protein>
<dbReference type="OrthoDB" id="200924at2759"/>
<reference evidence="3" key="1">
    <citation type="submission" date="2022-01" db="EMBL/GenBank/DDBJ databases">
        <authorList>
            <person name="King R."/>
        </authorList>
    </citation>
    <scope>NUCLEOTIDE SEQUENCE</scope>
</reference>
<name>A0A9P0MTI6_NEZVI</name>
<keyword evidence="2" id="KW-1133">Transmembrane helix</keyword>
<dbReference type="SMART" id="SM00320">
    <property type="entry name" value="WD40"/>
    <property type="match status" value="6"/>
</dbReference>
<dbReference type="PANTHER" id="PTHR44321:SF1">
    <property type="entry name" value="TRANSDUCIN BETA-LIKE PROTEIN 2"/>
    <property type="match status" value="1"/>
</dbReference>
<dbReference type="InterPro" id="IPR042410">
    <property type="entry name" value="WBSCR13"/>
</dbReference>
<dbReference type="GO" id="GO:0030968">
    <property type="term" value="P:endoplasmic reticulum unfolded protein response"/>
    <property type="evidence" value="ECO:0007669"/>
    <property type="project" value="TreeGrafter"/>
</dbReference>
<organism evidence="3 4">
    <name type="scientific">Nezara viridula</name>
    <name type="common">Southern green stink bug</name>
    <name type="synonym">Cimex viridulus</name>
    <dbReference type="NCBI Taxonomy" id="85310"/>
    <lineage>
        <taxon>Eukaryota</taxon>
        <taxon>Metazoa</taxon>
        <taxon>Ecdysozoa</taxon>
        <taxon>Arthropoda</taxon>
        <taxon>Hexapoda</taxon>
        <taxon>Insecta</taxon>
        <taxon>Pterygota</taxon>
        <taxon>Neoptera</taxon>
        <taxon>Paraneoptera</taxon>
        <taxon>Hemiptera</taxon>
        <taxon>Heteroptera</taxon>
        <taxon>Panheteroptera</taxon>
        <taxon>Pentatomomorpha</taxon>
        <taxon>Pentatomoidea</taxon>
        <taxon>Pentatomidae</taxon>
        <taxon>Pentatominae</taxon>
        <taxon>Nezara</taxon>
    </lineage>
</organism>
<dbReference type="Pfam" id="PF00400">
    <property type="entry name" value="WD40"/>
    <property type="match status" value="2"/>
</dbReference>
<evidence type="ECO:0008006" key="5">
    <source>
        <dbReference type="Google" id="ProtNLM"/>
    </source>
</evidence>
<evidence type="ECO:0000256" key="1">
    <source>
        <dbReference type="SAM" id="MobiDB-lite"/>
    </source>
</evidence>
<evidence type="ECO:0000256" key="2">
    <source>
        <dbReference type="SAM" id="Phobius"/>
    </source>
</evidence>
<keyword evidence="4" id="KW-1185">Reference proteome</keyword>
<dbReference type="EMBL" id="OV725081">
    <property type="protein sequence ID" value="CAH1403975.1"/>
    <property type="molecule type" value="Genomic_DNA"/>
</dbReference>
<dbReference type="Gene3D" id="2.130.10.10">
    <property type="entry name" value="YVTN repeat-like/Quinoprotein amine dehydrogenase"/>
    <property type="match status" value="2"/>
</dbReference>
<dbReference type="GO" id="GO:0005783">
    <property type="term" value="C:endoplasmic reticulum"/>
    <property type="evidence" value="ECO:0007669"/>
    <property type="project" value="TreeGrafter"/>
</dbReference>
<keyword evidence="2" id="KW-0812">Transmembrane</keyword>
<dbReference type="Proteomes" id="UP001152798">
    <property type="component" value="Chromosome 5"/>
</dbReference>